<dbReference type="RefSeq" id="WP_271713627.1">
    <property type="nucleotide sequence ID" value="NZ_AP024169.1"/>
</dbReference>
<keyword evidence="3" id="KW-1185">Reference proteome</keyword>
<dbReference type="SMART" id="SM00850">
    <property type="entry name" value="LytTR"/>
    <property type="match status" value="1"/>
</dbReference>
<gene>
    <name evidence="2" type="ORF">bsdtb5_38820</name>
</gene>
<feature type="domain" description="HTH LytTR-type" evidence="1">
    <location>
        <begin position="41"/>
        <end position="145"/>
    </location>
</feature>
<dbReference type="EMBL" id="AP024169">
    <property type="protein sequence ID" value="BCN32587.1"/>
    <property type="molecule type" value="Genomic_DNA"/>
</dbReference>
<dbReference type="Pfam" id="PF04397">
    <property type="entry name" value="LytTR"/>
    <property type="match status" value="1"/>
</dbReference>
<dbReference type="GO" id="GO:0003677">
    <property type="term" value="F:DNA binding"/>
    <property type="evidence" value="ECO:0007669"/>
    <property type="project" value="InterPro"/>
</dbReference>
<evidence type="ECO:0000313" key="3">
    <source>
        <dbReference type="Proteomes" id="UP000595897"/>
    </source>
</evidence>
<dbReference type="Gene3D" id="2.40.50.1020">
    <property type="entry name" value="LytTr DNA-binding domain"/>
    <property type="match status" value="1"/>
</dbReference>
<dbReference type="PANTHER" id="PTHR37299">
    <property type="entry name" value="TRANSCRIPTIONAL REGULATOR-RELATED"/>
    <property type="match status" value="1"/>
</dbReference>
<dbReference type="GO" id="GO:0000156">
    <property type="term" value="F:phosphorelay response regulator activity"/>
    <property type="evidence" value="ECO:0007669"/>
    <property type="project" value="InterPro"/>
</dbReference>
<name>A0A7R7IEF4_9FIRM</name>
<organism evidence="2 3">
    <name type="scientific">Anaeromicropila herbilytica</name>
    <dbReference type="NCBI Taxonomy" id="2785025"/>
    <lineage>
        <taxon>Bacteria</taxon>
        <taxon>Bacillati</taxon>
        <taxon>Bacillota</taxon>
        <taxon>Clostridia</taxon>
        <taxon>Lachnospirales</taxon>
        <taxon>Lachnospiraceae</taxon>
        <taxon>Anaeromicropila</taxon>
    </lineage>
</organism>
<evidence type="ECO:0000259" key="1">
    <source>
        <dbReference type="PROSITE" id="PS50930"/>
    </source>
</evidence>
<dbReference type="PANTHER" id="PTHR37299:SF4">
    <property type="entry name" value="TRANSCRIPTIONAL REGULATOR"/>
    <property type="match status" value="1"/>
</dbReference>
<dbReference type="InterPro" id="IPR007492">
    <property type="entry name" value="LytTR_DNA-bd_dom"/>
</dbReference>
<protein>
    <submittedName>
        <fullName evidence="2">LytTR family transcriptional regulator</fullName>
    </submittedName>
</protein>
<proteinExistence type="predicted"/>
<evidence type="ECO:0000313" key="2">
    <source>
        <dbReference type="EMBL" id="BCN32587.1"/>
    </source>
</evidence>
<dbReference type="KEGG" id="ahb:bsdtb5_38820"/>
<reference evidence="2 3" key="1">
    <citation type="submission" date="2020-11" db="EMBL/GenBank/DDBJ databases">
        <title>Draft genome sequencing of a Lachnospiraceae strain isolated from anoxic soil subjected to BSD treatment.</title>
        <authorList>
            <person name="Uek A."/>
            <person name="Tonouchi A."/>
        </authorList>
    </citation>
    <scope>NUCLEOTIDE SEQUENCE [LARGE SCALE GENOMIC DNA]</scope>
    <source>
        <strain evidence="2 3">TB5</strain>
    </source>
</reference>
<dbReference type="PROSITE" id="PS50930">
    <property type="entry name" value="HTH_LYTTR"/>
    <property type="match status" value="1"/>
</dbReference>
<sequence>MKVGVATNESLDKDEIIIQCHEVDDKIKKIKNYAQNIDLVLMAKEEQETVLLSPEDIYYVESVEKKTFVYLENRVLESKLRLYEIETMFQGLSFFRASKNCIVNVTYIKRISLMINRNLMLTLNNQEKLVLSRRNVKEFNKFIGME</sequence>
<dbReference type="Proteomes" id="UP000595897">
    <property type="component" value="Chromosome"/>
</dbReference>
<dbReference type="AlphaFoldDB" id="A0A7R7IEF4"/>
<accession>A0A7R7IEF4</accession>
<dbReference type="InterPro" id="IPR046947">
    <property type="entry name" value="LytR-like"/>
</dbReference>